<keyword evidence="4" id="KW-0671">Queuosine biosynthesis</keyword>
<evidence type="ECO:0000313" key="7">
    <source>
        <dbReference type="Proteomes" id="UP000229247"/>
    </source>
</evidence>
<dbReference type="InterPro" id="IPR050076">
    <property type="entry name" value="ArchSynthase1/Queuine_TRR"/>
</dbReference>
<keyword evidence="2 4" id="KW-0808">Transferase</keyword>
<sequence length="412" mass="46754">MFKLITQDKKTNRRIGQIITKSGVVRTPVFMPIATKGAVKSLTPEDLKELGANLVLGNTYHLWLRPGTAVIKRAGGLHNFMNWSGPILTDSGGYQVFSLGEKVGSVNAFQKHKIFPSEKNFTRQASSLVPPLRDTVPARRPEHFEKAPTSQRVGFVKITDKGVEFRDPIDGKKHFLTPEKSIDIQLALDSDIIMALDECPPYPTTKEQMAAAVKRTTEWAVRCKKYFNKKVGRRKQRPLLFGIVQGGIYKDLRQRSARELLEIGFDGYAIGGVAVGEPRQYLEEVLKAVIPLLPKNKPRYLMGLGKPEEIMAAVNFGIDMFDCVIPTREARHGRLYILASHQQRFYDMIQIANRKFAKDFKPVDYGCQCYLCKNYSRAYLSHLFKTSEPLALRLASIHNLKFYFGLMEKLRK</sequence>
<dbReference type="GO" id="GO:0008616">
    <property type="term" value="P:tRNA queuosine(34) biosynthetic process"/>
    <property type="evidence" value="ECO:0007669"/>
    <property type="project" value="UniProtKB-UniRule"/>
</dbReference>
<gene>
    <name evidence="4 6" type="primary">tgt</name>
    <name evidence="6" type="ORF">COS30_01590</name>
</gene>
<accession>A0A2M7D690</accession>
<dbReference type="Proteomes" id="UP000229247">
    <property type="component" value="Unassembled WGS sequence"/>
</dbReference>
<keyword evidence="1 4" id="KW-0328">Glycosyltransferase</keyword>
<feature type="binding site" evidence="4">
    <location>
        <position position="372"/>
    </location>
    <ligand>
        <name>Zn(2+)</name>
        <dbReference type="ChEBI" id="CHEBI:29105"/>
    </ligand>
</feature>
<keyword evidence="4" id="KW-0479">Metal-binding</keyword>
<comment type="pathway">
    <text evidence="4">tRNA modification; tRNA-queuosine biosynthesis.</text>
</comment>
<name>A0A2M7D690_9BACT</name>
<evidence type="ECO:0000256" key="3">
    <source>
        <dbReference type="ARBA" id="ARBA00022694"/>
    </source>
</evidence>
<evidence type="ECO:0000256" key="1">
    <source>
        <dbReference type="ARBA" id="ARBA00022676"/>
    </source>
</evidence>
<organism evidence="6 7">
    <name type="scientific">Candidatus Portnoybacteria bacterium CG02_land_8_20_14_3_00_45_8</name>
    <dbReference type="NCBI Taxonomy" id="1974807"/>
    <lineage>
        <taxon>Bacteria</taxon>
        <taxon>Candidatus Portnoyibacteriota</taxon>
    </lineage>
</organism>
<feature type="binding site" evidence="4">
    <location>
        <position position="245"/>
    </location>
    <ligand>
        <name>substrate</name>
    </ligand>
</feature>
<dbReference type="HAMAP" id="MF_00168">
    <property type="entry name" value="Q_tRNA_Tgt"/>
    <property type="match status" value="1"/>
</dbReference>
<dbReference type="GO" id="GO:0005829">
    <property type="term" value="C:cytosol"/>
    <property type="evidence" value="ECO:0007669"/>
    <property type="project" value="TreeGrafter"/>
</dbReference>
<evidence type="ECO:0000313" key="6">
    <source>
        <dbReference type="EMBL" id="PIV38525.1"/>
    </source>
</evidence>
<evidence type="ECO:0000256" key="4">
    <source>
        <dbReference type="HAMAP-Rule" id="MF_00168"/>
    </source>
</evidence>
<feature type="active site" description="Nucleophile" evidence="4">
    <location>
        <position position="322"/>
    </location>
</feature>
<feature type="region of interest" description="RNA binding; important for wobble base 34 recognition" evidence="4">
    <location>
        <begin position="327"/>
        <end position="331"/>
    </location>
</feature>
<dbReference type="InterPro" id="IPR004803">
    <property type="entry name" value="TGT"/>
</dbReference>
<dbReference type="PANTHER" id="PTHR46499">
    <property type="entry name" value="QUEUINE TRNA-RIBOSYLTRANSFERASE"/>
    <property type="match status" value="1"/>
</dbReference>
<dbReference type="EC" id="2.4.2.29" evidence="4"/>
<dbReference type="NCBIfam" id="TIGR00449">
    <property type="entry name" value="tgt_general"/>
    <property type="match status" value="1"/>
</dbReference>
<dbReference type="NCBIfam" id="TIGR00430">
    <property type="entry name" value="Q_tRNA_tgt"/>
    <property type="match status" value="1"/>
</dbReference>
<evidence type="ECO:0000256" key="2">
    <source>
        <dbReference type="ARBA" id="ARBA00022679"/>
    </source>
</evidence>
<dbReference type="EMBL" id="PEUE01000037">
    <property type="protein sequence ID" value="PIV38525.1"/>
    <property type="molecule type" value="Genomic_DNA"/>
</dbReference>
<dbReference type="Pfam" id="PF01702">
    <property type="entry name" value="TGT"/>
    <property type="match status" value="2"/>
</dbReference>
<comment type="function">
    <text evidence="4">Catalyzes the base-exchange of a guanine (G) residue with the queuine precursor 7-aminomethyl-7-deazaguanine (PreQ1) at position 34 (anticodon wobble position) in tRNAs with GU(N) anticodons (tRNA-Asp, -Asn, -His and -Tyr). Catalysis occurs through a double-displacement mechanism. The nucleophile active site attacks the C1' of nucleotide 34 to detach the guanine base from the RNA, forming a covalent enzyme-RNA intermediate. The proton acceptor active site deprotonates the incoming PreQ1, allowing a nucleophilic attack on the C1' of the ribose to form the product. After dissociation, two additional enzymatic reactions on the tRNA convert PreQ1 to queuine (Q), resulting in the hypermodified nucleoside queuosine (7-(((4,5-cis-dihydroxy-2-cyclopenten-1-yl)amino)methyl)-7-deazaguanosine).</text>
</comment>
<protein>
    <recommendedName>
        <fullName evidence="4">Queuine tRNA-ribosyltransferase</fullName>
        <ecNumber evidence="4">2.4.2.29</ecNumber>
    </recommendedName>
    <alternativeName>
        <fullName evidence="4">Guanine insertion enzyme</fullName>
    </alternativeName>
    <alternativeName>
        <fullName evidence="4">tRNA-guanine transglycosylase</fullName>
    </alternativeName>
</protein>
<comment type="cofactor">
    <cofactor evidence="4">
        <name>Zn(2+)</name>
        <dbReference type="ChEBI" id="CHEBI:29105"/>
    </cofactor>
    <text evidence="4">Binds 1 zinc ion per subunit.</text>
</comment>
<feature type="binding site" evidence="4">
    <location>
        <begin position="90"/>
        <end position="94"/>
    </location>
    <ligand>
        <name>substrate</name>
    </ligand>
</feature>
<dbReference type="Gene3D" id="3.20.20.105">
    <property type="entry name" value="Queuine tRNA-ribosyltransferase-like"/>
    <property type="match status" value="1"/>
</dbReference>
<comment type="caution">
    <text evidence="4">Lacks conserved residue(s) required for the propagation of feature annotation.</text>
</comment>
<dbReference type="PANTHER" id="PTHR46499:SF1">
    <property type="entry name" value="QUEUINE TRNA-RIBOSYLTRANSFERASE"/>
    <property type="match status" value="1"/>
</dbReference>
<dbReference type="UniPathway" id="UPA00392"/>
<comment type="caution">
    <text evidence="6">The sequence shown here is derived from an EMBL/GenBank/DDBJ whole genome shotgun (WGS) entry which is preliminary data.</text>
</comment>
<feature type="binding site" evidence="4">
    <location>
        <position position="398"/>
    </location>
    <ligand>
        <name>Zn(2+)</name>
        <dbReference type="ChEBI" id="CHEBI:29105"/>
    </ligand>
</feature>
<proteinExistence type="inferred from homology"/>
<reference evidence="7" key="1">
    <citation type="submission" date="2017-09" db="EMBL/GenBank/DDBJ databases">
        <title>Depth-based differentiation of microbial function through sediment-hosted aquifers and enrichment of novel symbionts in the deep terrestrial subsurface.</title>
        <authorList>
            <person name="Probst A.J."/>
            <person name="Ladd B."/>
            <person name="Jarett J.K."/>
            <person name="Geller-Mcgrath D.E."/>
            <person name="Sieber C.M.K."/>
            <person name="Emerson J.B."/>
            <person name="Anantharaman K."/>
            <person name="Thomas B.C."/>
            <person name="Malmstrom R."/>
            <person name="Stieglmeier M."/>
            <person name="Klingl A."/>
            <person name="Woyke T."/>
            <person name="Ryan C.M."/>
            <person name="Banfield J.F."/>
        </authorList>
    </citation>
    <scope>NUCLEOTIDE SEQUENCE [LARGE SCALE GENOMIC DNA]</scope>
</reference>
<dbReference type="InterPro" id="IPR036511">
    <property type="entry name" value="TGT-like_sf"/>
</dbReference>
<keyword evidence="3 4" id="KW-0819">tRNA processing</keyword>
<keyword evidence="4" id="KW-0862">Zinc</keyword>
<evidence type="ECO:0000259" key="5">
    <source>
        <dbReference type="Pfam" id="PF01702"/>
    </source>
</evidence>
<comment type="catalytic activity">
    <reaction evidence="4">
        <text>7-aminomethyl-7-carbaguanine + guanosine(34) in tRNA = 7-aminomethyl-7-carbaguanosine(34) in tRNA + guanine</text>
        <dbReference type="Rhea" id="RHEA:24104"/>
        <dbReference type="Rhea" id="RHEA-COMP:10341"/>
        <dbReference type="Rhea" id="RHEA-COMP:10342"/>
        <dbReference type="ChEBI" id="CHEBI:16235"/>
        <dbReference type="ChEBI" id="CHEBI:58703"/>
        <dbReference type="ChEBI" id="CHEBI:74269"/>
        <dbReference type="ChEBI" id="CHEBI:82833"/>
        <dbReference type="EC" id="2.4.2.29"/>
    </reaction>
</comment>
<feature type="domain" description="tRNA-guanine(15) transglycosylase-like" evidence="5">
    <location>
        <begin position="12"/>
        <end position="102"/>
    </location>
</feature>
<comment type="subunit">
    <text evidence="4">Homodimer. Within each dimer, one monomer is responsible for RNA recognition and catalysis, while the other monomer binds to the replacement base PreQ1.</text>
</comment>
<feature type="active site" description="Proton acceptor" evidence="4">
    <location>
        <position position="90"/>
    </location>
</feature>
<dbReference type="InterPro" id="IPR002616">
    <property type="entry name" value="tRNA_ribo_trans-like"/>
</dbReference>
<dbReference type="SUPFAM" id="SSF51713">
    <property type="entry name" value="tRNA-guanine transglycosylase"/>
    <property type="match status" value="1"/>
</dbReference>
<feature type="binding site" evidence="4">
    <location>
        <position position="369"/>
    </location>
    <ligand>
        <name>Zn(2+)</name>
        <dbReference type="ChEBI" id="CHEBI:29105"/>
    </ligand>
</feature>
<dbReference type="AlphaFoldDB" id="A0A2M7D690"/>
<feature type="domain" description="tRNA-guanine(15) transglycosylase-like" evidence="5">
    <location>
        <begin position="156"/>
        <end position="412"/>
    </location>
</feature>
<dbReference type="GO" id="GO:0008479">
    <property type="term" value="F:tRNA-guanosine(34) queuine transglycosylase activity"/>
    <property type="evidence" value="ECO:0007669"/>
    <property type="project" value="UniProtKB-UniRule"/>
</dbReference>
<dbReference type="GO" id="GO:0046872">
    <property type="term" value="F:metal ion binding"/>
    <property type="evidence" value="ECO:0007669"/>
    <property type="project" value="UniProtKB-KW"/>
</dbReference>
<feature type="binding site" evidence="4">
    <location>
        <position position="197"/>
    </location>
    <ligand>
        <name>substrate</name>
    </ligand>
</feature>
<feature type="binding site" evidence="4">
    <location>
        <position position="367"/>
    </location>
    <ligand>
        <name>Zn(2+)</name>
        <dbReference type="ChEBI" id="CHEBI:29105"/>
    </ligand>
</feature>
<feature type="binding site" evidence="4">
    <location>
        <position position="272"/>
    </location>
    <ligand>
        <name>substrate</name>
    </ligand>
</feature>
<comment type="similarity">
    <text evidence="4">Belongs to the queuine tRNA-ribosyltransferase family.</text>
</comment>